<proteinExistence type="predicted"/>
<dbReference type="Proteomes" id="UP000650424">
    <property type="component" value="Unassembled WGS sequence"/>
</dbReference>
<accession>A0ABR6ZK10</accession>
<dbReference type="RefSeq" id="WP_186945149.1">
    <property type="nucleotide sequence ID" value="NZ_JACOGF010000001.1"/>
</dbReference>
<evidence type="ECO:0000313" key="1">
    <source>
        <dbReference type="EMBL" id="MBC3915878.1"/>
    </source>
</evidence>
<keyword evidence="2" id="KW-1185">Reference proteome</keyword>
<comment type="caution">
    <text evidence="1">The sequence shown here is derived from an EMBL/GenBank/DDBJ whole genome shotgun (WGS) entry which is preliminary data.</text>
</comment>
<sequence>MQKWYEDNEVLMVFQSEKKYFRGTLPQTNNAGLCRAKKTNCLKTTVFDAAKAVIGQ</sequence>
<organism evidence="1 2">
    <name type="scientific">Undibacterium hunanense</name>
    <dbReference type="NCBI Taxonomy" id="2762292"/>
    <lineage>
        <taxon>Bacteria</taxon>
        <taxon>Pseudomonadati</taxon>
        <taxon>Pseudomonadota</taxon>
        <taxon>Betaproteobacteria</taxon>
        <taxon>Burkholderiales</taxon>
        <taxon>Oxalobacteraceae</taxon>
        <taxon>Undibacterium</taxon>
    </lineage>
</organism>
<dbReference type="EMBL" id="JACOGF010000001">
    <property type="protein sequence ID" value="MBC3915878.1"/>
    <property type="molecule type" value="Genomic_DNA"/>
</dbReference>
<reference evidence="1 2" key="1">
    <citation type="submission" date="2020-08" db="EMBL/GenBank/DDBJ databases">
        <title>Novel species isolated from subtropical streams in China.</title>
        <authorList>
            <person name="Lu H."/>
        </authorList>
    </citation>
    <scope>NUCLEOTIDE SEQUENCE [LARGE SCALE GENOMIC DNA]</scope>
    <source>
        <strain evidence="1 2">CY18W</strain>
    </source>
</reference>
<evidence type="ECO:0000313" key="2">
    <source>
        <dbReference type="Proteomes" id="UP000650424"/>
    </source>
</evidence>
<name>A0ABR6ZK10_9BURK</name>
<gene>
    <name evidence="1" type="ORF">H8L32_00140</name>
</gene>
<protein>
    <submittedName>
        <fullName evidence="1">Uncharacterized protein</fullName>
    </submittedName>
</protein>